<name>A0A292YJR4_9BACL</name>
<comment type="caution">
    <text evidence="2">The sequence shown here is derived from an EMBL/GenBank/DDBJ whole genome shotgun (WGS) entry which is preliminary data.</text>
</comment>
<dbReference type="EMBL" id="BDUF01000011">
    <property type="protein sequence ID" value="GAX89003.1"/>
    <property type="molecule type" value="Genomic_DNA"/>
</dbReference>
<proteinExistence type="predicted"/>
<dbReference type="AlphaFoldDB" id="A0A292YJR4"/>
<keyword evidence="2" id="KW-0489">Methyltransferase</keyword>
<sequence length="191" mass="21502">MNQTKTSVLEAAYFFKKFMQSPKSIGSIVPSSSFLARAMLDPIPWDSLNAIVELGAGTGVLTRRVNDRKPHGCQALILEKDDDMRARLQARYPNLTVRSDAERIAEYLHELGLPAVDCILSGLPFTNFSTGQRKRILEEVMRSLRPGGLFVAFQYSLQMKNEFKQMFDSVDIQLVPFNLPPAFVSVCRKSK</sequence>
<dbReference type="Pfam" id="PF13649">
    <property type="entry name" value="Methyltransf_25"/>
    <property type="match status" value="1"/>
</dbReference>
<evidence type="ECO:0000259" key="1">
    <source>
        <dbReference type="Pfam" id="PF13649"/>
    </source>
</evidence>
<dbReference type="GO" id="GO:0008168">
    <property type="term" value="F:methyltransferase activity"/>
    <property type="evidence" value="ECO:0007669"/>
    <property type="project" value="UniProtKB-KW"/>
</dbReference>
<dbReference type="OrthoDB" id="9805585at2"/>
<reference evidence="3" key="1">
    <citation type="submission" date="2017-07" db="EMBL/GenBank/DDBJ databases">
        <title>Draft genome sequence of Effusibacillus lacus strain skLN1.</title>
        <authorList>
            <person name="Watanabe M."/>
            <person name="Kojima H."/>
            <person name="Fukui M."/>
        </authorList>
    </citation>
    <scope>NUCLEOTIDE SEQUENCE [LARGE SCALE GENOMIC DNA]</scope>
    <source>
        <strain evidence="3">skLN1</strain>
    </source>
</reference>
<dbReference type="Proteomes" id="UP000217785">
    <property type="component" value="Unassembled WGS sequence"/>
</dbReference>
<dbReference type="RefSeq" id="WP_096180691.1">
    <property type="nucleotide sequence ID" value="NZ_BDUF01000011.1"/>
</dbReference>
<accession>A0A292YJR4</accession>
<dbReference type="CDD" id="cd02440">
    <property type="entry name" value="AdoMet_MTases"/>
    <property type="match status" value="1"/>
</dbReference>
<protein>
    <submittedName>
        <fullName evidence="2">Phospholipid methyltransferase</fullName>
    </submittedName>
</protein>
<dbReference type="InterPro" id="IPR041698">
    <property type="entry name" value="Methyltransf_25"/>
</dbReference>
<evidence type="ECO:0000313" key="3">
    <source>
        <dbReference type="Proteomes" id="UP000217785"/>
    </source>
</evidence>
<organism evidence="2 3">
    <name type="scientific">Effusibacillus lacus</name>
    <dbReference type="NCBI Taxonomy" id="1348429"/>
    <lineage>
        <taxon>Bacteria</taxon>
        <taxon>Bacillati</taxon>
        <taxon>Bacillota</taxon>
        <taxon>Bacilli</taxon>
        <taxon>Bacillales</taxon>
        <taxon>Alicyclobacillaceae</taxon>
        <taxon>Effusibacillus</taxon>
    </lineage>
</organism>
<feature type="domain" description="Methyltransferase" evidence="1">
    <location>
        <begin position="51"/>
        <end position="148"/>
    </location>
</feature>
<evidence type="ECO:0000313" key="2">
    <source>
        <dbReference type="EMBL" id="GAX89003.1"/>
    </source>
</evidence>
<dbReference type="Gene3D" id="3.40.50.150">
    <property type="entry name" value="Vaccinia Virus protein VP39"/>
    <property type="match status" value="1"/>
</dbReference>
<keyword evidence="3" id="KW-1185">Reference proteome</keyword>
<gene>
    <name evidence="2" type="ORF">EFBL_0617</name>
</gene>
<keyword evidence="2" id="KW-0808">Transferase</keyword>
<dbReference type="SUPFAM" id="SSF53335">
    <property type="entry name" value="S-adenosyl-L-methionine-dependent methyltransferases"/>
    <property type="match status" value="1"/>
</dbReference>
<dbReference type="GO" id="GO:0032259">
    <property type="term" value="P:methylation"/>
    <property type="evidence" value="ECO:0007669"/>
    <property type="project" value="UniProtKB-KW"/>
</dbReference>
<dbReference type="InterPro" id="IPR029063">
    <property type="entry name" value="SAM-dependent_MTases_sf"/>
</dbReference>